<dbReference type="FunFam" id="3.30.160.60:FF:002209">
    <property type="match status" value="1"/>
</dbReference>
<dbReference type="InterPro" id="IPR036397">
    <property type="entry name" value="RNaseH_sf"/>
</dbReference>
<dbReference type="PANTHER" id="PTHR24393:SF100">
    <property type="entry name" value="ZINC FINGER PROTEIN-RELATED"/>
    <property type="match status" value="1"/>
</dbReference>
<dbReference type="Gene3D" id="3.30.200.20">
    <property type="entry name" value="Phosphorylase Kinase, domain 1"/>
    <property type="match status" value="1"/>
</dbReference>
<dbReference type="Gene3D" id="1.10.10.200">
    <property type="match status" value="1"/>
</dbReference>
<evidence type="ECO:0000256" key="8">
    <source>
        <dbReference type="ARBA" id="ARBA00022771"/>
    </source>
</evidence>
<dbReference type="FunFam" id="3.30.160.60:FF:000200">
    <property type="entry name" value="zinc finger protein 510 isoform X2"/>
    <property type="match status" value="1"/>
</dbReference>
<evidence type="ECO:0000256" key="13">
    <source>
        <dbReference type="ARBA" id="ARBA00023163"/>
    </source>
</evidence>
<evidence type="ECO:0000256" key="18">
    <source>
        <dbReference type="SAM" id="SignalP"/>
    </source>
</evidence>
<feature type="domain" description="C2H2-type" evidence="20">
    <location>
        <begin position="797"/>
        <end position="824"/>
    </location>
</feature>
<dbReference type="InterPro" id="IPR036236">
    <property type="entry name" value="Znf_C2H2_sf"/>
</dbReference>
<dbReference type="InterPro" id="IPR017441">
    <property type="entry name" value="Protein_kinase_ATP_BS"/>
</dbReference>
<dbReference type="GO" id="GO:0000978">
    <property type="term" value="F:RNA polymerase II cis-regulatory region sequence-specific DNA binding"/>
    <property type="evidence" value="ECO:0007669"/>
    <property type="project" value="TreeGrafter"/>
</dbReference>
<feature type="compositionally biased region" description="Basic and acidic residues" evidence="17">
    <location>
        <begin position="596"/>
        <end position="610"/>
    </location>
</feature>
<comment type="function">
    <text evidence="1">May be involved in transcriptional regulation.</text>
</comment>
<dbReference type="OrthoDB" id="9169697at2759"/>
<keyword evidence="13" id="KW-0804">Transcription</keyword>
<keyword evidence="5" id="KW-0479">Metal-binding</keyword>
<keyword evidence="10 16" id="KW-0067">ATP-binding</keyword>
<evidence type="ECO:0000259" key="20">
    <source>
        <dbReference type="PROSITE" id="PS50157"/>
    </source>
</evidence>
<dbReference type="InterPro" id="IPR000719">
    <property type="entry name" value="Prot_kinase_dom"/>
</dbReference>
<feature type="compositionally biased region" description="Basic and acidic residues" evidence="17">
    <location>
        <begin position="158"/>
        <end position="167"/>
    </location>
</feature>
<comment type="caution">
    <text evidence="23">The sequence shown here is derived from an EMBL/GenBank/DDBJ whole genome shotgun (WGS) entry which is preliminary data.</text>
</comment>
<gene>
    <name evidence="23" type="ORF">DUI87_27111</name>
</gene>
<dbReference type="SUPFAM" id="SSF57667">
    <property type="entry name" value="beta-beta-alpha zinc fingers"/>
    <property type="match status" value="5"/>
</dbReference>
<dbReference type="GO" id="GO:0008270">
    <property type="term" value="F:zinc ion binding"/>
    <property type="evidence" value="ECO:0007669"/>
    <property type="project" value="UniProtKB-KW"/>
</dbReference>
<dbReference type="GO" id="GO:0005524">
    <property type="term" value="F:ATP binding"/>
    <property type="evidence" value="ECO:0007669"/>
    <property type="project" value="UniProtKB-UniRule"/>
</dbReference>
<feature type="domain" description="C2H2-type" evidence="20">
    <location>
        <begin position="825"/>
        <end position="852"/>
    </location>
</feature>
<dbReference type="GO" id="GO:0001228">
    <property type="term" value="F:DNA-binding transcription activator activity, RNA polymerase II-specific"/>
    <property type="evidence" value="ECO:0007669"/>
    <property type="project" value="TreeGrafter"/>
</dbReference>
<feature type="region of interest" description="Disordered" evidence="17">
    <location>
        <begin position="144"/>
        <end position="192"/>
    </location>
</feature>
<evidence type="ECO:0000259" key="21">
    <source>
        <dbReference type="PROSITE" id="PS50876"/>
    </source>
</evidence>
<organism evidence="23 24">
    <name type="scientific">Hirundo rustica rustica</name>
    <dbReference type="NCBI Taxonomy" id="333673"/>
    <lineage>
        <taxon>Eukaryota</taxon>
        <taxon>Metazoa</taxon>
        <taxon>Chordata</taxon>
        <taxon>Craniata</taxon>
        <taxon>Vertebrata</taxon>
        <taxon>Euteleostomi</taxon>
        <taxon>Archelosauria</taxon>
        <taxon>Archosauria</taxon>
        <taxon>Dinosauria</taxon>
        <taxon>Saurischia</taxon>
        <taxon>Theropoda</taxon>
        <taxon>Coelurosauria</taxon>
        <taxon>Aves</taxon>
        <taxon>Neognathae</taxon>
        <taxon>Neoaves</taxon>
        <taxon>Telluraves</taxon>
        <taxon>Australaves</taxon>
        <taxon>Passeriformes</taxon>
        <taxon>Sylvioidea</taxon>
        <taxon>Hirundinidae</taxon>
        <taxon>Hirundo</taxon>
    </lineage>
</organism>
<keyword evidence="12" id="KW-0238">DNA-binding</keyword>
<protein>
    <recommendedName>
        <fullName evidence="4">RNA-directed DNA polymerase</fullName>
        <ecNumber evidence="4">2.7.7.49</ecNumber>
    </recommendedName>
</protein>
<reference evidence="23 24" key="1">
    <citation type="submission" date="2018-07" db="EMBL/GenBank/DDBJ databases">
        <title>A high quality draft genome assembly of the barn swallow (H. rustica rustica).</title>
        <authorList>
            <person name="Formenti G."/>
            <person name="Chiara M."/>
            <person name="Poveda L."/>
            <person name="Francoijs K.-J."/>
            <person name="Bonisoli-Alquati A."/>
            <person name="Canova L."/>
            <person name="Gianfranceschi L."/>
            <person name="Horner D.S."/>
            <person name="Saino N."/>
        </authorList>
    </citation>
    <scope>NUCLEOTIDE SEQUENCE [LARGE SCALE GENOMIC DNA]</scope>
    <source>
        <strain evidence="23">Chelidonia</strain>
        <tissue evidence="23">Blood</tissue>
    </source>
</reference>
<feature type="domain" description="Integrase-type" evidence="21">
    <location>
        <begin position="21"/>
        <end position="62"/>
    </location>
</feature>
<feature type="domain" description="C2H2-type" evidence="20">
    <location>
        <begin position="713"/>
        <end position="740"/>
    </location>
</feature>
<comment type="similarity">
    <text evidence="3">Belongs to the krueppel C2H2-type zinc-finger protein family.</text>
</comment>
<dbReference type="InterPro" id="IPR003308">
    <property type="entry name" value="Integrase_Zn-bd_dom_N"/>
</dbReference>
<accession>A0A3M0JNJ4</accession>
<feature type="chain" id="PRO_5018018824" description="RNA-directed DNA polymerase" evidence="18">
    <location>
        <begin position="23"/>
        <end position="904"/>
    </location>
</feature>
<keyword evidence="14" id="KW-0539">Nucleus</keyword>
<evidence type="ECO:0000256" key="12">
    <source>
        <dbReference type="ARBA" id="ARBA00023125"/>
    </source>
</evidence>
<evidence type="ECO:0000259" key="19">
    <source>
        <dbReference type="PROSITE" id="PS50011"/>
    </source>
</evidence>
<dbReference type="Gene3D" id="1.10.510.10">
    <property type="entry name" value="Transferase(Phosphotransferase) domain 1"/>
    <property type="match status" value="1"/>
</dbReference>
<evidence type="ECO:0000256" key="2">
    <source>
        <dbReference type="ARBA" id="ARBA00004123"/>
    </source>
</evidence>
<evidence type="ECO:0000259" key="22">
    <source>
        <dbReference type="PROSITE" id="PS50994"/>
    </source>
</evidence>
<keyword evidence="6" id="KW-0677">Repeat</keyword>
<evidence type="ECO:0000256" key="7">
    <source>
        <dbReference type="ARBA" id="ARBA00022741"/>
    </source>
</evidence>
<feature type="region of interest" description="Disordered" evidence="17">
    <location>
        <begin position="590"/>
        <end position="655"/>
    </location>
</feature>
<feature type="domain" description="Protein kinase" evidence="19">
    <location>
        <begin position="301"/>
        <end position="569"/>
    </location>
</feature>
<feature type="binding site" evidence="16">
    <location>
        <position position="330"/>
    </location>
    <ligand>
        <name>ATP</name>
        <dbReference type="ChEBI" id="CHEBI:30616"/>
    </ligand>
</feature>
<feature type="compositionally biased region" description="Low complexity" evidence="17">
    <location>
        <begin position="217"/>
        <end position="236"/>
    </location>
</feature>
<dbReference type="Pfam" id="PF00096">
    <property type="entry name" value="zf-C2H2"/>
    <property type="match status" value="8"/>
</dbReference>
<dbReference type="InterPro" id="IPR017856">
    <property type="entry name" value="Integrase-like_N"/>
</dbReference>
<dbReference type="PROSITE" id="PS50876">
    <property type="entry name" value="ZF_INTEGRASE"/>
    <property type="match status" value="1"/>
</dbReference>
<dbReference type="Proteomes" id="UP000269221">
    <property type="component" value="Unassembled WGS sequence"/>
</dbReference>
<proteinExistence type="inferred from homology"/>
<keyword evidence="24" id="KW-1185">Reference proteome</keyword>
<dbReference type="Gene3D" id="3.30.420.10">
    <property type="entry name" value="Ribonuclease H-like superfamily/Ribonuclease H"/>
    <property type="match status" value="1"/>
</dbReference>
<evidence type="ECO:0000256" key="4">
    <source>
        <dbReference type="ARBA" id="ARBA00012493"/>
    </source>
</evidence>
<dbReference type="FunFam" id="3.30.160.60:FF:001174">
    <property type="entry name" value="zinc finger protein 527 isoform X1"/>
    <property type="match status" value="1"/>
</dbReference>
<dbReference type="PROSITE" id="PS50011">
    <property type="entry name" value="PROTEIN_KINASE_DOM"/>
    <property type="match status" value="1"/>
</dbReference>
<keyword evidence="8 15" id="KW-0863">Zinc-finger</keyword>
<dbReference type="GO" id="GO:0004672">
    <property type="term" value="F:protein kinase activity"/>
    <property type="evidence" value="ECO:0007669"/>
    <property type="project" value="InterPro"/>
</dbReference>
<sequence length="904" mass="101768">MLLGLGGFVFGFICLGWGSASAAGEGQSIAWVFPPNAHTLQKQFQLTATEAREIVESCDDCHALGAPLLAGVNPRGLKALELWQTDVTQVTEFGRLKYVHVTVDTFSSAMWASAHTGEKARDVIAHWRQAFAVLGIPSAVKTDSGPAYASQQALDSEQQPRAKRLSETRLPTEGAEPVDRSPSSLGLTDFNSMGTTLTLNMARESPEVQMGAQPDAGEPSQEQLAQQQASGSQQLSFHSSQDAVLAVPAVPAGNSLSPVVEMILETPRRILHLQEAAPQQPWTTSKASRGAGQKKELQDLYQRGRQLGSGGFGTVFSGIRLSDGSPVAIKHVARESVLQWVELPDGTHVPMEIVLMEKVRSGCYNIIQLLDWFEQPDGFALVMERPEQSQDLLEFLLERDVLCEEMARWIFCQVLEAVRHCTACGVLHRDIKLENLLVEPESGDVKLIDFGCGTFLQEQAYTQFAGTRVYSPPEWICLGYYHGHAATVWSLGVLLYVMVCGSLPFQEDRDIVWQQLFFTRQLSPGWLGTEWLDRSQAERDLVGLMDSRLDKSQQCAHMAKKANGTWPGLGMDFPFPNLGRMEEEAVRKRKMLQDSQADKELRMETREDKSPQQNLMEEAVLSSSMAQESNGEEKIKRSCGRRGSKPIPGCSEEERPTLCQESGQSFSQSNTTVQHQIIHTGERPYECPECGKRFQTSSNLLKHQRIHTEERPFRCPDCRKGFKQNSTLITHRRIHTGERPYECGECGMSFSNSFSLICHQRIHTRERPYECEQCGKSFSQRSNLIRHQNIHAEEKPYKCGECGKGFNQRSQLIIHQMIHTGERPYNCLECGKRFQTSSSLLVHQQIHTEERPFRCPNCRKGFKRNFHLIRHQRIHTGERPYECPQCGKSFSDSSHLSQHQRRHQ</sequence>
<dbReference type="InterPro" id="IPR008271">
    <property type="entry name" value="Ser/Thr_kinase_AS"/>
</dbReference>
<feature type="domain" description="C2H2-type" evidence="20">
    <location>
        <begin position="657"/>
        <end position="684"/>
    </location>
</feature>
<dbReference type="SMART" id="SM00220">
    <property type="entry name" value="S_TKc"/>
    <property type="match status" value="1"/>
</dbReference>
<dbReference type="SMART" id="SM00355">
    <property type="entry name" value="ZnF_C2H2"/>
    <property type="match status" value="8"/>
</dbReference>
<evidence type="ECO:0000256" key="16">
    <source>
        <dbReference type="PROSITE-ProRule" id="PRU10141"/>
    </source>
</evidence>
<feature type="compositionally biased region" description="Polar residues" evidence="17">
    <location>
        <begin position="181"/>
        <end position="192"/>
    </location>
</feature>
<dbReference type="PROSITE" id="PS50157">
    <property type="entry name" value="ZINC_FINGER_C2H2_2"/>
    <property type="match status" value="9"/>
</dbReference>
<name>A0A3M0JNJ4_HIRRU</name>
<feature type="domain" description="C2H2-type" evidence="20">
    <location>
        <begin position="769"/>
        <end position="796"/>
    </location>
</feature>
<feature type="domain" description="C2H2-type" evidence="20">
    <location>
        <begin position="741"/>
        <end position="768"/>
    </location>
</feature>
<evidence type="ECO:0000256" key="5">
    <source>
        <dbReference type="ARBA" id="ARBA00022723"/>
    </source>
</evidence>
<dbReference type="EMBL" id="QRBI01000175">
    <property type="protein sequence ID" value="RMB96436.1"/>
    <property type="molecule type" value="Genomic_DNA"/>
</dbReference>
<evidence type="ECO:0000256" key="1">
    <source>
        <dbReference type="ARBA" id="ARBA00003767"/>
    </source>
</evidence>
<dbReference type="Pfam" id="PF02022">
    <property type="entry name" value="Integrase_Zn"/>
    <property type="match status" value="1"/>
</dbReference>
<dbReference type="GO" id="GO:0003964">
    <property type="term" value="F:RNA-directed DNA polymerase activity"/>
    <property type="evidence" value="ECO:0007669"/>
    <property type="project" value="UniProtKB-EC"/>
</dbReference>
<dbReference type="PROSITE" id="PS50994">
    <property type="entry name" value="INTEGRASE"/>
    <property type="match status" value="1"/>
</dbReference>
<feature type="region of interest" description="Disordered" evidence="17">
    <location>
        <begin position="208"/>
        <end position="237"/>
    </location>
</feature>
<evidence type="ECO:0000256" key="10">
    <source>
        <dbReference type="ARBA" id="ARBA00022840"/>
    </source>
</evidence>
<evidence type="ECO:0000313" key="23">
    <source>
        <dbReference type="EMBL" id="RMB96436.1"/>
    </source>
</evidence>
<dbReference type="FunFam" id="3.30.160.60:FF:000056">
    <property type="entry name" value="Zinc finger and SCAN domain-containing 20"/>
    <property type="match status" value="1"/>
</dbReference>
<dbReference type="InterPro" id="IPR012337">
    <property type="entry name" value="RNaseH-like_sf"/>
</dbReference>
<dbReference type="SUPFAM" id="SSF53098">
    <property type="entry name" value="Ribonuclease H-like"/>
    <property type="match status" value="1"/>
</dbReference>
<evidence type="ECO:0000256" key="17">
    <source>
        <dbReference type="SAM" id="MobiDB-lite"/>
    </source>
</evidence>
<dbReference type="EC" id="2.7.7.49" evidence="4"/>
<dbReference type="FunFam" id="3.30.160.60:FF:002343">
    <property type="entry name" value="Zinc finger protein 33A"/>
    <property type="match status" value="2"/>
</dbReference>
<keyword evidence="9" id="KW-0862">Zinc</keyword>
<evidence type="ECO:0000256" key="14">
    <source>
        <dbReference type="ARBA" id="ARBA00023242"/>
    </source>
</evidence>
<evidence type="ECO:0000313" key="24">
    <source>
        <dbReference type="Proteomes" id="UP000269221"/>
    </source>
</evidence>
<evidence type="ECO:0000256" key="15">
    <source>
        <dbReference type="PROSITE-ProRule" id="PRU00450"/>
    </source>
</evidence>
<feature type="signal peptide" evidence="18">
    <location>
        <begin position="1"/>
        <end position="22"/>
    </location>
</feature>
<feature type="domain" description="C2H2-type" evidence="20">
    <location>
        <begin position="853"/>
        <end position="880"/>
    </location>
</feature>
<feature type="compositionally biased region" description="Polar residues" evidence="17">
    <location>
        <begin position="611"/>
        <end position="629"/>
    </location>
</feature>
<evidence type="ECO:0000256" key="9">
    <source>
        <dbReference type="ARBA" id="ARBA00022833"/>
    </source>
</evidence>
<keyword evidence="11" id="KW-0805">Transcription regulation</keyword>
<evidence type="ECO:0000256" key="6">
    <source>
        <dbReference type="ARBA" id="ARBA00022737"/>
    </source>
</evidence>
<feature type="domain" description="C2H2-type" evidence="20">
    <location>
        <begin position="881"/>
        <end position="904"/>
    </location>
</feature>
<evidence type="ECO:0000256" key="3">
    <source>
        <dbReference type="ARBA" id="ARBA00006991"/>
    </source>
</evidence>
<dbReference type="Pfam" id="PF00069">
    <property type="entry name" value="Pkinase"/>
    <property type="match status" value="1"/>
</dbReference>
<dbReference type="PROSITE" id="PS00108">
    <property type="entry name" value="PROTEIN_KINASE_ST"/>
    <property type="match status" value="1"/>
</dbReference>
<keyword evidence="18" id="KW-0732">Signal</keyword>
<keyword evidence="7 16" id="KW-0547">Nucleotide-binding</keyword>
<dbReference type="GO" id="GO:0015074">
    <property type="term" value="P:DNA integration"/>
    <property type="evidence" value="ECO:0007669"/>
    <property type="project" value="InterPro"/>
</dbReference>
<dbReference type="FunFam" id="3.30.160.60:FF:000478">
    <property type="entry name" value="Zinc finger protein 133"/>
    <property type="match status" value="1"/>
</dbReference>
<dbReference type="Gene3D" id="3.30.160.60">
    <property type="entry name" value="Classic Zinc Finger"/>
    <property type="match status" value="9"/>
</dbReference>
<dbReference type="Pfam" id="PF00665">
    <property type="entry name" value="rve"/>
    <property type="match status" value="1"/>
</dbReference>
<dbReference type="GO" id="GO:0005634">
    <property type="term" value="C:nucleus"/>
    <property type="evidence" value="ECO:0007669"/>
    <property type="project" value="UniProtKB-SubCell"/>
</dbReference>
<dbReference type="PROSITE" id="PS00107">
    <property type="entry name" value="PROTEIN_KINASE_ATP"/>
    <property type="match status" value="1"/>
</dbReference>
<dbReference type="AlphaFoldDB" id="A0A3M0JNJ4"/>
<feature type="domain" description="C2H2-type" evidence="20">
    <location>
        <begin position="685"/>
        <end position="712"/>
    </location>
</feature>
<dbReference type="PROSITE" id="PS00028">
    <property type="entry name" value="ZINC_FINGER_C2H2_1"/>
    <property type="match status" value="8"/>
</dbReference>
<dbReference type="SUPFAM" id="SSF46919">
    <property type="entry name" value="N-terminal Zn binding domain of HIV integrase"/>
    <property type="match status" value="1"/>
</dbReference>
<dbReference type="InterPro" id="IPR011009">
    <property type="entry name" value="Kinase-like_dom_sf"/>
</dbReference>
<dbReference type="InterPro" id="IPR013087">
    <property type="entry name" value="Znf_C2H2_type"/>
</dbReference>
<comment type="subcellular location">
    <subcellularLocation>
        <location evidence="2">Nucleus</location>
    </subcellularLocation>
</comment>
<evidence type="ECO:0000256" key="11">
    <source>
        <dbReference type="ARBA" id="ARBA00023015"/>
    </source>
</evidence>
<dbReference type="InterPro" id="IPR001584">
    <property type="entry name" value="Integrase_cat-core"/>
</dbReference>
<dbReference type="STRING" id="333673.A0A3M0JNJ4"/>
<dbReference type="SUPFAM" id="SSF56112">
    <property type="entry name" value="Protein kinase-like (PK-like)"/>
    <property type="match status" value="1"/>
</dbReference>
<dbReference type="PANTHER" id="PTHR24393">
    <property type="entry name" value="ZINC FINGER PROTEIN"/>
    <property type="match status" value="1"/>
</dbReference>
<dbReference type="FunFam" id="3.30.160.60:FF:002063">
    <property type="entry name" value="RB associated KRAB zinc finger"/>
    <property type="match status" value="1"/>
</dbReference>
<feature type="domain" description="Integrase catalytic" evidence="22">
    <location>
        <begin position="70"/>
        <end position="185"/>
    </location>
</feature>